<feature type="region of interest" description="Disordered" evidence="1">
    <location>
        <begin position="566"/>
        <end position="600"/>
    </location>
</feature>
<organism evidence="2 3">
    <name type="scientific">Babesia caballi</name>
    <dbReference type="NCBI Taxonomy" id="5871"/>
    <lineage>
        <taxon>Eukaryota</taxon>
        <taxon>Sar</taxon>
        <taxon>Alveolata</taxon>
        <taxon>Apicomplexa</taxon>
        <taxon>Aconoidasida</taxon>
        <taxon>Piroplasmida</taxon>
        <taxon>Babesiidae</taxon>
        <taxon>Babesia</taxon>
    </lineage>
</organism>
<dbReference type="EMBL" id="BPLF01000005">
    <property type="protein sequence ID" value="GIX65852.1"/>
    <property type="molecule type" value="Genomic_DNA"/>
</dbReference>
<evidence type="ECO:0000313" key="3">
    <source>
        <dbReference type="Proteomes" id="UP001497744"/>
    </source>
</evidence>
<evidence type="ECO:0000313" key="2">
    <source>
        <dbReference type="EMBL" id="GIX65852.1"/>
    </source>
</evidence>
<keyword evidence="3" id="KW-1185">Reference proteome</keyword>
<protein>
    <submittedName>
        <fullName evidence="2">ADP-ribose pyrophosphatase, putative</fullName>
    </submittedName>
</protein>
<accession>A0AAV4M1A2</accession>
<reference evidence="2 3" key="1">
    <citation type="submission" date="2021-06" db="EMBL/GenBank/DDBJ databases">
        <title>Genome sequence of Babesia caballi.</title>
        <authorList>
            <person name="Yamagishi J."/>
            <person name="Kidaka T."/>
            <person name="Ochi A."/>
        </authorList>
    </citation>
    <scope>NUCLEOTIDE SEQUENCE [LARGE SCALE GENOMIC DNA]</scope>
    <source>
        <strain evidence="2">USDA-D6B2</strain>
    </source>
</reference>
<dbReference type="Proteomes" id="UP001497744">
    <property type="component" value="Unassembled WGS sequence"/>
</dbReference>
<proteinExistence type="predicted"/>
<dbReference type="RefSeq" id="XP_067717921.1">
    <property type="nucleotide sequence ID" value="XM_067861820.1"/>
</dbReference>
<sequence>MYEARECRLSARRGRTLRRSRVSHGIGHASRGWLEVEGGWQRDGVLELVQRLHHGGRLVLDKAGEELDLHLVLGLGDAQLHVGGPQRAEGAQQRRQAHCGGAAAARHEGLGQLAVESLHRGDVEDGLQPLHGHVPADPEYHALAVVEQVGVALVEAGASEVEGGRDGLVAARVAVDGEVFDGHGANAEPVVAAQVAGDVVLAEAGGLEQTEGVHDELAHGVVHGTQRREDVGNASAHVLQLRAAVAELALEGEGHAHLSGDVGRGLGVEGEEDVSAVVAHGDAVGAHADEAFATGIGHRLPRHAVVGDEGGREGLVDVAVGQNHEVGAPDHAVSVKLGSLPARAEANAHHRLPPGLPGDHVANLLRELLVAQLGLEGHVVHVAGGFGEQRVERGEVYALSGADEKLDGDLRVGQDLGVIRTPISRKSVVVAALALFQSTAGEGEIAKVAGGSGEDAELASNLHHGVGSADRAAHAAAGLLVVLPRGRNEREQVQKLSLGLRNVHHHALGQGKEQIVEVGHHHDAQVVVGSGHVVKVDRSVVGDDADHRTRSAGKLALPNEILQRLSKKSRKTNRNGLADDLNHATGHSRVGHFNGELSPC</sequence>
<name>A0AAV4M1A2_BABCB</name>
<evidence type="ECO:0000256" key="1">
    <source>
        <dbReference type="SAM" id="MobiDB-lite"/>
    </source>
</evidence>
<dbReference type="GeneID" id="94197333"/>
<comment type="caution">
    <text evidence="2">The sequence shown here is derived from an EMBL/GenBank/DDBJ whole genome shotgun (WGS) entry which is preliminary data.</text>
</comment>
<gene>
    <name evidence="2" type="ORF">BcabD6B2_52870</name>
</gene>
<dbReference type="AlphaFoldDB" id="A0AAV4M1A2"/>